<dbReference type="Proteomes" id="UP001555826">
    <property type="component" value="Unassembled WGS sequence"/>
</dbReference>
<reference evidence="5 6" key="1">
    <citation type="submission" date="2024-07" db="EMBL/GenBank/DDBJ databases">
        <authorList>
            <person name="Thanompreechachai J."/>
            <person name="Duangmal K."/>
        </authorList>
    </citation>
    <scope>NUCLEOTIDE SEQUENCE [LARGE SCALE GENOMIC DNA]</scope>
    <source>
        <strain evidence="5 6">KCTC 19886</strain>
    </source>
</reference>
<evidence type="ECO:0000256" key="2">
    <source>
        <dbReference type="ARBA" id="ARBA00022729"/>
    </source>
</evidence>
<dbReference type="PROSITE" id="PS51257">
    <property type="entry name" value="PROKAR_LIPOPROTEIN"/>
    <property type="match status" value="1"/>
</dbReference>
<dbReference type="Pfam" id="PF13407">
    <property type="entry name" value="Peripla_BP_4"/>
    <property type="match status" value="1"/>
</dbReference>
<dbReference type="SUPFAM" id="SSF53822">
    <property type="entry name" value="Periplasmic binding protein-like I"/>
    <property type="match status" value="1"/>
</dbReference>
<dbReference type="EMBL" id="JBFNQN010000012">
    <property type="protein sequence ID" value="MEW9266613.1"/>
    <property type="molecule type" value="Genomic_DNA"/>
</dbReference>
<evidence type="ECO:0000256" key="3">
    <source>
        <dbReference type="SAM" id="SignalP"/>
    </source>
</evidence>
<evidence type="ECO:0000259" key="4">
    <source>
        <dbReference type="Pfam" id="PF13407"/>
    </source>
</evidence>
<comment type="caution">
    <text evidence="5">The sequence shown here is derived from an EMBL/GenBank/DDBJ whole genome shotgun (WGS) entry which is preliminary data.</text>
</comment>
<comment type="subcellular location">
    <subcellularLocation>
        <location evidence="1">Cell envelope</location>
    </subcellularLocation>
</comment>
<feature type="domain" description="Periplasmic binding protein" evidence="4">
    <location>
        <begin position="71"/>
        <end position="299"/>
    </location>
</feature>
<dbReference type="RefSeq" id="WP_367639748.1">
    <property type="nucleotide sequence ID" value="NZ_JBFNQN010000012.1"/>
</dbReference>
<feature type="signal peptide" evidence="3">
    <location>
        <begin position="1"/>
        <end position="24"/>
    </location>
</feature>
<dbReference type="PANTHER" id="PTHR30036">
    <property type="entry name" value="D-XYLOSE-BINDING PERIPLASMIC PROTEIN"/>
    <property type="match status" value="1"/>
</dbReference>
<dbReference type="PANTHER" id="PTHR30036:SF1">
    <property type="entry name" value="D-XYLOSE-BINDING PERIPLASMIC PROTEIN"/>
    <property type="match status" value="1"/>
</dbReference>
<sequence length="359" mass="35886">MKRSHRALSTAALGLALTAGLAGCGDGTTGTTAAAPAEAPHIAFLVPSTSLRSLTYDVPNFTVALHERCPTCVVDVQTAADQATQNSQGRQAVTAGAKAVVLVAIDGAQAGDLVNAAKSADVPVVAYDRLVKDVPLDYYVSFDGGAVGKLGAQAILDAAGPDTSGGAVVMLEGDPADNNAGLFAAGAHSVLDGKVAIADERYVAGWSSSQAEVEMTEALKSLGGRKLLGVYTAYDGLAAGALQALDKAGYSGVPITGQDAETAALQRILAGTQTMTVFKDLPAQARATATVVADVLDGKTPQTTGTTDNGSGAVPTVLLQPEAVGKPEITSKVLATGYTTADALCAGAASTLCAQQGIG</sequence>
<evidence type="ECO:0000313" key="6">
    <source>
        <dbReference type="Proteomes" id="UP001555826"/>
    </source>
</evidence>
<proteinExistence type="predicted"/>
<organism evidence="5 6">
    <name type="scientific">Kineococcus endophyticus</name>
    <dbReference type="NCBI Taxonomy" id="1181883"/>
    <lineage>
        <taxon>Bacteria</taxon>
        <taxon>Bacillati</taxon>
        <taxon>Actinomycetota</taxon>
        <taxon>Actinomycetes</taxon>
        <taxon>Kineosporiales</taxon>
        <taxon>Kineosporiaceae</taxon>
        <taxon>Kineococcus</taxon>
    </lineage>
</organism>
<dbReference type="InterPro" id="IPR028082">
    <property type="entry name" value="Peripla_BP_I"/>
</dbReference>
<protein>
    <submittedName>
        <fullName evidence="5">Substrate-binding domain-containing protein</fullName>
    </submittedName>
</protein>
<feature type="chain" id="PRO_5047379719" evidence="3">
    <location>
        <begin position="25"/>
        <end position="359"/>
    </location>
</feature>
<accession>A0ABV3PAF3</accession>
<dbReference type="InterPro" id="IPR025997">
    <property type="entry name" value="SBP_2_dom"/>
</dbReference>
<evidence type="ECO:0000256" key="1">
    <source>
        <dbReference type="ARBA" id="ARBA00004196"/>
    </source>
</evidence>
<name>A0ABV3PAF3_9ACTN</name>
<gene>
    <name evidence="5" type="ORF">AB1207_17830</name>
</gene>
<evidence type="ECO:0000313" key="5">
    <source>
        <dbReference type="EMBL" id="MEW9266613.1"/>
    </source>
</evidence>
<keyword evidence="2 3" id="KW-0732">Signal</keyword>
<dbReference type="InterPro" id="IPR050555">
    <property type="entry name" value="Bact_Solute-Bind_Prot2"/>
</dbReference>
<keyword evidence="6" id="KW-1185">Reference proteome</keyword>
<dbReference type="Gene3D" id="3.40.50.2300">
    <property type="match status" value="2"/>
</dbReference>